<gene>
    <name evidence="3" type="ordered locus">Metme_0657</name>
</gene>
<reference evidence="4" key="3">
    <citation type="submission" date="2011-05" db="EMBL/GenBank/DDBJ databases">
        <title>Complete sequence of Methylomonas methanica MC09.</title>
        <authorList>
            <consortium name="US DOE Joint Genome Institute"/>
            <person name="Lucas S."/>
            <person name="Han J."/>
            <person name="Lapidus A."/>
            <person name="Cheng J.-F."/>
            <person name="Goodwin L."/>
            <person name="Pitluck S."/>
            <person name="Peters L."/>
            <person name="Mikhailova N."/>
            <person name="Teshima H."/>
            <person name="Han C."/>
            <person name="Tapia R."/>
            <person name="Land M."/>
            <person name="Hauser L."/>
            <person name="Kyrpides N."/>
            <person name="Ivanova N."/>
            <person name="Pagani I."/>
            <person name="Stein L."/>
            <person name="Woyke T."/>
        </authorList>
    </citation>
    <scope>NUCLEOTIDE SEQUENCE [LARGE SCALE GENOMIC DNA]</scope>
    <source>
        <strain evidence="4">MC09</strain>
    </source>
</reference>
<dbReference type="Gene3D" id="3.40.50.200">
    <property type="entry name" value="Peptidase S8/S53 domain"/>
    <property type="match status" value="1"/>
</dbReference>
<dbReference type="eggNOG" id="COG1404">
    <property type="taxonomic scope" value="Bacteria"/>
</dbReference>
<dbReference type="GO" id="GO:0004252">
    <property type="term" value="F:serine-type endopeptidase activity"/>
    <property type="evidence" value="ECO:0007669"/>
    <property type="project" value="InterPro"/>
</dbReference>
<dbReference type="STRING" id="857087.Metme_0657"/>
<dbReference type="SUPFAM" id="SSF49785">
    <property type="entry name" value="Galactose-binding domain-like"/>
    <property type="match status" value="1"/>
</dbReference>
<dbReference type="EMBL" id="CP002738">
    <property type="protein sequence ID" value="AEF99100.1"/>
    <property type="molecule type" value="Genomic_DNA"/>
</dbReference>
<proteinExistence type="predicted"/>
<dbReference type="InterPro" id="IPR008979">
    <property type="entry name" value="Galactose-bd-like_sf"/>
</dbReference>
<dbReference type="AlphaFoldDB" id="G0A453"/>
<dbReference type="InterPro" id="IPR036852">
    <property type="entry name" value="Peptidase_S8/S53_dom_sf"/>
</dbReference>
<dbReference type="KEGG" id="mmt:Metme_0657"/>
<evidence type="ECO:0008006" key="5">
    <source>
        <dbReference type="Google" id="ProtNLM"/>
    </source>
</evidence>
<evidence type="ECO:0000313" key="4">
    <source>
        <dbReference type="Proteomes" id="UP000008888"/>
    </source>
</evidence>
<keyword evidence="1" id="KW-0812">Transmembrane</keyword>
<organism evidence="3 4">
    <name type="scientific">Methylomonas methanica (strain DSM 25384 / MC09)</name>
    <dbReference type="NCBI Taxonomy" id="857087"/>
    <lineage>
        <taxon>Bacteria</taxon>
        <taxon>Pseudomonadati</taxon>
        <taxon>Pseudomonadota</taxon>
        <taxon>Gammaproteobacteria</taxon>
        <taxon>Methylococcales</taxon>
        <taxon>Methylococcaceae</taxon>
        <taxon>Methylomonas</taxon>
    </lineage>
</organism>
<dbReference type="RefSeq" id="WP_013817371.1">
    <property type="nucleotide sequence ID" value="NC_015572.1"/>
</dbReference>
<feature type="transmembrane region" description="Helical" evidence="1">
    <location>
        <begin position="473"/>
        <end position="491"/>
    </location>
</feature>
<dbReference type="HOGENOM" id="CLU_550737_0_0_6"/>
<name>G0A453_METMM</name>
<keyword evidence="1" id="KW-0472">Membrane</keyword>
<dbReference type="Proteomes" id="UP000008888">
    <property type="component" value="Chromosome"/>
</dbReference>
<evidence type="ECO:0000256" key="1">
    <source>
        <dbReference type="SAM" id="Phobius"/>
    </source>
</evidence>
<sequence>MTNSKKHWLCLIPALWTPMVSADYKSDVGYTDLQNMLGDGTPTGAGVSVTQAEASSVPSTDGNFPVYAPDANNAQFANDTFLFPGTPSTSPSSHATGVGGRFYGANAIAHGIDTITSYEVNDWINSLYNPNGTVTQPVNGSRIANHSWVGNGDTPTETGHILRVVDQQVQRNEFIQVVGMANGSSNSPLLGSAYNVIAVGRTDGNQDKGSDPVDSLYVAGRTRPDLVAPETTTSAATPLVSAAAALLIETGHTGAVSLSKSSVNIAGVGTIYNAERSETIKAALMAGADRVTDNSSTSANISDYRSNGHTTANGLDDRFGAGQLNILHSYQIIAGGEQDSLEDGGSGAIGSFGFDYDAAFGGSQNSNAVATYTFDAAEDLNFTASLVWNLGVSNNTNLTTTLHNLDLELIDVTTQSTAAVSASTLDNSENLWLNLAMGHSYELLVKSADASNFSWDYSLAWYMSPIQAAPVPVPAAFYLFVSGMAGVGFAARRKT</sequence>
<reference key="2">
    <citation type="submission" date="2011-05" db="EMBL/GenBank/DDBJ databases">
        <title>Complete genome sequence of the aerobic marine methanotroph Methylomonas methanica MC09.</title>
        <authorList>
            <person name="Boden R."/>
            <person name="Cunliffe M."/>
            <person name="Scanlan J."/>
            <person name="Moussard H."/>
            <person name="Kits K.D."/>
            <person name="Klotz M."/>
            <person name="Jetten M."/>
            <person name="Vuilleumier S."/>
            <person name="Han J."/>
            <person name="Peters L."/>
            <person name="Mikhailova N."/>
            <person name="Teshima H."/>
            <person name="Tapia R."/>
            <person name="Kyrpides N."/>
            <person name="Ivanova N."/>
            <person name="Pagani I."/>
            <person name="Cheng J.-F."/>
            <person name="Goodwin L."/>
            <person name="Han C."/>
            <person name="Hauser L."/>
            <person name="Land M."/>
            <person name="Lapidus A."/>
            <person name="Lucas S."/>
            <person name="Pitluck S."/>
            <person name="Woyke T."/>
            <person name="Stein L.Y."/>
            <person name="Murrell C."/>
        </authorList>
    </citation>
    <scope>NUCLEOTIDE SEQUENCE</scope>
    <source>
        <strain>MC09</strain>
    </source>
</reference>
<evidence type="ECO:0000256" key="2">
    <source>
        <dbReference type="SAM" id="SignalP"/>
    </source>
</evidence>
<protein>
    <recommendedName>
        <fullName evidence="5">Secreted protein</fullName>
    </recommendedName>
</protein>
<dbReference type="GO" id="GO:0006508">
    <property type="term" value="P:proteolysis"/>
    <property type="evidence" value="ECO:0007669"/>
    <property type="project" value="InterPro"/>
</dbReference>
<evidence type="ECO:0000313" key="3">
    <source>
        <dbReference type="EMBL" id="AEF99100.1"/>
    </source>
</evidence>
<feature type="chain" id="PRO_5003396857" description="Secreted protein" evidence="2">
    <location>
        <begin position="23"/>
        <end position="495"/>
    </location>
</feature>
<reference evidence="3 4" key="1">
    <citation type="journal article" date="2011" name="J. Bacteriol.">
        <title>Complete Genome Sequence of the Aerobic Marine Methanotroph Methylomonas methanica MC09.</title>
        <authorList>
            <person name="Boden R."/>
            <person name="Cunliffe M."/>
            <person name="Scanlan J."/>
            <person name="Moussard H."/>
            <person name="Kits K.D."/>
            <person name="Klotz M.G."/>
            <person name="Jetten M.S."/>
            <person name="Vuilleumier S."/>
            <person name="Han J."/>
            <person name="Peters L."/>
            <person name="Mikhailova N."/>
            <person name="Teshima H."/>
            <person name="Tapia R."/>
            <person name="Kyrpides N."/>
            <person name="Ivanova N."/>
            <person name="Pagani I."/>
            <person name="Cheng J.F."/>
            <person name="Goodwin L."/>
            <person name="Han C."/>
            <person name="Hauser L."/>
            <person name="Land M.L."/>
            <person name="Lapidus A."/>
            <person name="Lucas S."/>
            <person name="Pitluck S."/>
            <person name="Woyke T."/>
            <person name="Stein L."/>
            <person name="Murrell J.C."/>
        </authorList>
    </citation>
    <scope>NUCLEOTIDE SEQUENCE [LARGE SCALE GENOMIC DNA]</scope>
    <source>
        <strain evidence="3 4">MC09</strain>
    </source>
</reference>
<keyword evidence="2" id="KW-0732">Signal</keyword>
<feature type="signal peptide" evidence="2">
    <location>
        <begin position="1"/>
        <end position="22"/>
    </location>
</feature>
<keyword evidence="1" id="KW-1133">Transmembrane helix</keyword>
<keyword evidence="4" id="KW-1185">Reference proteome</keyword>
<accession>G0A453</accession>
<dbReference type="SUPFAM" id="SSF52743">
    <property type="entry name" value="Subtilisin-like"/>
    <property type="match status" value="1"/>
</dbReference>